<dbReference type="Ensembl" id="ENSTMTT00000012699.1">
    <property type="protein sequence ID" value="ENSTMTP00000012271.1"/>
    <property type="gene ID" value="ENSTMTG00000008604.1"/>
</dbReference>
<evidence type="ECO:0000256" key="2">
    <source>
        <dbReference type="ARBA" id="ARBA00022448"/>
    </source>
</evidence>
<evidence type="ECO:0000256" key="7">
    <source>
        <dbReference type="ARBA" id="ARBA00022989"/>
    </source>
</evidence>
<dbReference type="Gene3D" id="3.40.50.720">
    <property type="entry name" value="NAD(P)-binding Rossmann-like Domain"/>
    <property type="match status" value="1"/>
</dbReference>
<evidence type="ECO:0000256" key="9">
    <source>
        <dbReference type="ARBA" id="ARBA00023136"/>
    </source>
</evidence>
<comment type="subcellular location">
    <subcellularLocation>
        <location evidence="1">Membrane</location>
        <topology evidence="1">Multi-pass membrane protein</topology>
    </subcellularLocation>
</comment>
<keyword evidence="2" id="KW-0813">Transport</keyword>
<dbReference type="Ensembl" id="ENSTMTT00000023400.1">
    <property type="protein sequence ID" value="ENSTMTP00000022599.1"/>
    <property type="gene ID" value="ENSTMTG00000016519.1"/>
</dbReference>
<dbReference type="PANTHER" id="PTHR10027">
    <property type="entry name" value="CALCIUM-ACTIVATED POTASSIUM CHANNEL ALPHA CHAIN"/>
    <property type="match status" value="1"/>
</dbReference>
<feature type="region of interest" description="Disordered" evidence="12">
    <location>
        <begin position="555"/>
        <end position="574"/>
    </location>
</feature>
<dbReference type="InterPro" id="IPR003148">
    <property type="entry name" value="RCK_N"/>
</dbReference>
<evidence type="ECO:0000256" key="11">
    <source>
        <dbReference type="ARBA" id="ARBA00034430"/>
    </source>
</evidence>
<keyword evidence="5" id="KW-0631">Potassium channel</keyword>
<dbReference type="Proteomes" id="UP000472274">
    <property type="component" value="Unplaced"/>
</dbReference>
<evidence type="ECO:0000256" key="1">
    <source>
        <dbReference type="ARBA" id="ARBA00004141"/>
    </source>
</evidence>
<keyword evidence="8" id="KW-0406">Ion transport</keyword>
<keyword evidence="7 13" id="KW-1133">Transmembrane helix</keyword>
<dbReference type="GO" id="GO:0015271">
    <property type="term" value="F:outward rectifier potassium channel activity"/>
    <property type="evidence" value="ECO:0007669"/>
    <property type="project" value="TreeGrafter"/>
</dbReference>
<evidence type="ECO:0000259" key="14">
    <source>
        <dbReference type="PROSITE" id="PS51201"/>
    </source>
</evidence>
<name>A0A674JTU6_9SAUR</name>
<evidence type="ECO:0000256" key="12">
    <source>
        <dbReference type="SAM" id="MobiDB-lite"/>
    </source>
</evidence>
<feature type="compositionally biased region" description="Polar residues" evidence="12">
    <location>
        <begin position="555"/>
        <end position="569"/>
    </location>
</feature>
<evidence type="ECO:0000256" key="3">
    <source>
        <dbReference type="ARBA" id="ARBA00022538"/>
    </source>
</evidence>
<feature type="transmembrane region" description="Helical" evidence="13">
    <location>
        <begin position="64"/>
        <end position="83"/>
    </location>
</feature>
<dbReference type="Gene3D" id="1.10.287.70">
    <property type="match status" value="1"/>
</dbReference>
<feature type="region of interest" description="Disordered" evidence="12">
    <location>
        <begin position="892"/>
        <end position="941"/>
    </location>
</feature>
<evidence type="ECO:0000256" key="6">
    <source>
        <dbReference type="ARBA" id="ARBA00022958"/>
    </source>
</evidence>
<dbReference type="Pfam" id="PF22614">
    <property type="entry name" value="Slo-like_RCK"/>
    <property type="match status" value="2"/>
</dbReference>
<dbReference type="SUPFAM" id="SSF81324">
    <property type="entry name" value="Voltage-gated potassium channels"/>
    <property type="match status" value="1"/>
</dbReference>
<reference evidence="16" key="1">
    <citation type="submission" date="2025-05" db="UniProtKB">
        <authorList>
            <consortium name="Ensembl"/>
        </authorList>
    </citation>
    <scope>IDENTIFICATION</scope>
</reference>
<keyword evidence="10" id="KW-0407">Ion channel</keyword>
<evidence type="ECO:0000313" key="17">
    <source>
        <dbReference type="Proteomes" id="UP000472274"/>
    </source>
</evidence>
<gene>
    <name evidence="16" type="primary">LOC112117767</name>
    <name evidence="15" type="synonym">LOC113407282</name>
</gene>
<dbReference type="PANTHER" id="PTHR10027:SF9">
    <property type="entry name" value="POTASSIUM CHANNEL SUBFAMILY T MEMBER 2"/>
    <property type="match status" value="1"/>
</dbReference>
<keyword evidence="17" id="KW-1185">Reference proteome</keyword>
<dbReference type="PROSITE" id="PS51201">
    <property type="entry name" value="RCK_N"/>
    <property type="match status" value="1"/>
</dbReference>
<evidence type="ECO:0000256" key="4">
    <source>
        <dbReference type="ARBA" id="ARBA00022692"/>
    </source>
</evidence>
<evidence type="ECO:0000256" key="5">
    <source>
        <dbReference type="ARBA" id="ARBA00022826"/>
    </source>
</evidence>
<dbReference type="Pfam" id="PF03493">
    <property type="entry name" value="BK_channel_a"/>
    <property type="match status" value="1"/>
</dbReference>
<keyword evidence="9 13" id="KW-0472">Membrane</keyword>
<keyword evidence="6" id="KW-0630">Potassium</keyword>
<dbReference type="FunFam" id="3.40.50.720:FF:000011">
    <property type="entry name" value="Potassium channel subfamily T member 1"/>
    <property type="match status" value="1"/>
</dbReference>
<organism evidence="16 17">
    <name type="scientific">Terrapene triunguis</name>
    <name type="common">Three-toed box turtle</name>
    <dbReference type="NCBI Taxonomy" id="2587831"/>
    <lineage>
        <taxon>Eukaryota</taxon>
        <taxon>Metazoa</taxon>
        <taxon>Chordata</taxon>
        <taxon>Craniata</taxon>
        <taxon>Vertebrata</taxon>
        <taxon>Euteleostomi</taxon>
        <taxon>Archelosauria</taxon>
        <taxon>Testudinata</taxon>
        <taxon>Testudines</taxon>
        <taxon>Cryptodira</taxon>
        <taxon>Durocryptodira</taxon>
        <taxon>Testudinoidea</taxon>
        <taxon>Emydidae</taxon>
        <taxon>Terrapene</taxon>
    </lineage>
</organism>
<dbReference type="GeneTree" id="ENSGT00940000158746"/>
<dbReference type="InterPro" id="IPR047871">
    <property type="entry name" value="K_chnl_Slo-like"/>
</dbReference>
<keyword evidence="3" id="KW-0633">Potassium transport</keyword>
<protein>
    <recommendedName>
        <fullName evidence="14">RCK N-terminal domain-containing protein</fullName>
    </recommendedName>
</protein>
<keyword evidence="4 13" id="KW-0812">Transmembrane</keyword>
<evidence type="ECO:0000256" key="10">
    <source>
        <dbReference type="ARBA" id="ARBA00023303"/>
    </source>
</evidence>
<dbReference type="InterPro" id="IPR003929">
    <property type="entry name" value="K_chnl_BK_asu"/>
</dbReference>
<dbReference type="FunFam" id="1.10.287.70:FF:000168">
    <property type="entry name" value="Potassium sodium-activated channel subfamily T member 2"/>
    <property type="match status" value="1"/>
</dbReference>
<evidence type="ECO:0000313" key="15">
    <source>
        <dbReference type="Ensembl" id="ENSTMTP00000012271.1"/>
    </source>
</evidence>
<feature type="transmembrane region" description="Helical" evidence="13">
    <location>
        <begin position="197"/>
        <end position="218"/>
    </location>
</feature>
<sequence length="1057" mass="121529">MVDLESEVPPLPPRYRFRDLLLGDQGWQNDDRVQVEFYMNENTFKERLKLFFIKNQRSSLRIRLFNFSLKLLSCLLYIIRVLLDDPTQGHGWTTGLGTWSFQIVAYLHVVWDERSVHLVCFCCFEKGNIWEQVLRIPFLLEIINAVPFIITIFWPALRNLFIPVFLNCWLAKHALENMINDLHRAIQRTQSAMFNQVLILISTLLCLIFTCICGIQHLERAGNKLTLFDSLYFCIVTFSTVGFGDVTPKIWPSKLLVVIMICVALVVLPIQFEQLAYLWMERQKSGGNYSRHRAQTEKHVVLCVSSLKIDLLMDFLNEFYAHPRLQDYYVVILCPTEMDAQVRRVLQIPMWSQRVIYLQGSVLKDQDLLRAKMDDAEACFILSSRCEVDRTAADHQTILRAWAVKDFAPKCPLYVQILKPENKFHIKFADHVVCEEEFKYAMLALNCICPATSTLITLLVHTSRGQFGVCLIGVRREDNKNILLNPGPRYIMSSTDICFYINITKEENSAFKKQEHHRKNNESKSYYHGPSRLPLHSVIASMGTVAIDLQDTGCRSSSGPTLTLPSEGSKNGRRSSIAPVLEVADSSSLQACDLLSDQSEDETTPSDDDISTGLEYAKGYPPYSPYIGSSPTFCHLLHEKVPFCCLRLDKGCQHNYYEDAKAYGFKNKLIIVAAETAGNGLYNFIVPLRAYYRPKKELNPIVLLLDNPLDDLLRCGVTFAANMVVVDKESTMSAEEDYMADAKTIVNVQTLFRLFSSLSIITELTHPANMRFMQFRAKDCYSLALSKLEKKEREKGSNLAFMFRLPFAAGRVFSISMLDTLLYQSFVKDYMISITRLLLGLDTTPGSGFLCSMKITEDDLWIRTYARLYQKLCSSTGDIPIGIYRTESQKLTTSESREMASQSQISISVEEWEDTKDTKEQINNRNNHRNSTSSDQSDHPLLRRKSMQWARRLSRKVPKHSGKTAEKISQQRMSLYKRSERQELAELVKNRMKHLGLSTAGYDGIFIRQLNQLVLLLLQDMKSEMKTIFACIWRLMIKMITLHTYRCNILFIHINRW</sequence>
<feature type="transmembrane region" description="Helical" evidence="13">
    <location>
        <begin position="255"/>
        <end position="280"/>
    </location>
</feature>
<dbReference type="AlphaFoldDB" id="A0A674JTU6"/>
<evidence type="ECO:0000256" key="13">
    <source>
        <dbReference type="SAM" id="Phobius"/>
    </source>
</evidence>
<feature type="transmembrane region" description="Helical" evidence="13">
    <location>
        <begin position="230"/>
        <end position="248"/>
    </location>
</feature>
<feature type="domain" description="RCK N-terminal" evidence="14">
    <location>
        <begin position="297"/>
        <end position="433"/>
    </location>
</feature>
<dbReference type="GO" id="GO:0005228">
    <property type="term" value="F:intracellular sodium-activated potassium channel activity"/>
    <property type="evidence" value="ECO:0007669"/>
    <property type="project" value="TreeGrafter"/>
</dbReference>
<evidence type="ECO:0000313" key="16">
    <source>
        <dbReference type="Ensembl" id="ENSTMTP00000022599.1"/>
    </source>
</evidence>
<dbReference type="GO" id="GO:0005886">
    <property type="term" value="C:plasma membrane"/>
    <property type="evidence" value="ECO:0007669"/>
    <property type="project" value="TreeGrafter"/>
</dbReference>
<accession>A0A674JTU6</accession>
<dbReference type="InterPro" id="IPR013099">
    <property type="entry name" value="K_chnl_dom"/>
</dbReference>
<proteinExistence type="predicted"/>
<feature type="compositionally biased region" description="Polar residues" evidence="12">
    <location>
        <begin position="892"/>
        <end position="907"/>
    </location>
</feature>
<dbReference type="Pfam" id="PF07885">
    <property type="entry name" value="Ion_trans_2"/>
    <property type="match status" value="1"/>
</dbReference>
<evidence type="ECO:0000256" key="8">
    <source>
        <dbReference type="ARBA" id="ARBA00023065"/>
    </source>
</evidence>
<comment type="catalytic activity">
    <reaction evidence="11">
        <text>K(+)(in) = K(+)(out)</text>
        <dbReference type="Rhea" id="RHEA:29463"/>
        <dbReference type="ChEBI" id="CHEBI:29103"/>
    </reaction>
</comment>